<proteinExistence type="predicted"/>
<evidence type="ECO:0000259" key="1">
    <source>
        <dbReference type="PROSITE" id="PS51272"/>
    </source>
</evidence>
<dbReference type="EMBL" id="RHHQ01000002">
    <property type="protein sequence ID" value="RNB92680.1"/>
    <property type="molecule type" value="Genomic_DNA"/>
</dbReference>
<sequence>MQDSGVNKKDKVKRMFPQEQSDYTRGGECKVMKKVVNSVLASALALTVAPMVVGAEEATQAPQMDPGLQKTVKRLGALGLIQGYGNGDYGTDRSITRAEFATLVVRARGLEEGAKLAQFQSNFTDVKPSDWFSGYVNVASGQEIVKGYTDQTFKAGNNVTYAEAVAMIIRSLGYDPAVKGVWPNNYIAKASELGISKGIKVTPDKPATRGDVFIMLDNSLNVGLMKQVEYGTDVRFEIYDGKNGNEKKTLLSEYLNVDVYDQDWANKNGNKSADLPFVNNVPVMGLGTLKANEVSFTGSALKGTYKVADGINVNGFVGQHVQVWVKDDREDYVVWMENSDDEDVLNLRTDTIYLNDKVISNGDKLTSDNLEDFEIKFDNDKTYSLAKNDKGNVDVKVVYNFKTYSKALDGLKLIAALNDSVAASAKVVLNSDGDISYINVFDDGTADQTQAGVKYGSEVIEKVDATKQKITNLEDGSFDLKDKEEGKDFLVYINGELKKLADLQPMDVYSVYYPEGKKDKYIIMANRTVVEGKVDKVESRKDDDNRLVIGDKTYRVRKGVSYSDNANKDIKKPTGTDLRDKLRDLDGVDVKVYLDAAGRIRHLETKDNVNDRRFKAVVTKDVVYDTSSDKYTFVAYTEKGTKQTVSLEAEDIEWDSTGEELTDAEIMKQLVTIDSDKSAKNLHLVEITLNSKGDVDKVKVMDKTKLNPLSGQAWDDAADEDGMVLNVKDANGKKQSYDVTDSTVVFDMTGDVKTTGASRHELQDVRVAKFKSVADDNKKTVFYTTDDNELEYVFVVDGGSVSDNNSYGYVKNLYVKGGDDLVEILTRENGELKSNLYKLDGSVKDAQKRFNRFDFIEYGLNGDNEVIIKDAVQIVNGANDNPDQVSVLKDITKADLDDVRTGKVTKVDSNKITFTYLDKDGKEQKDTLFTTSSTAFFNTDFDDITSVNDGDYVVMVDTDDDESKLDYVVVIGDEDEIDENDYDMNKFLAYPNGYTPEEPTDLVNFKLVTPTVYNQANMKAYQVAGAKGAVDTENVKSLQVKIGTKTYDVEVNADGSFDTGKKLVFGDVTSYTLVVTDKNDKVTELKKNF</sequence>
<dbReference type="PROSITE" id="PS51272">
    <property type="entry name" value="SLH"/>
    <property type="match status" value="2"/>
</dbReference>
<organism evidence="2 3">
    <name type="scientific">Brevibacillus fluminis</name>
    <dbReference type="NCBI Taxonomy" id="511487"/>
    <lineage>
        <taxon>Bacteria</taxon>
        <taxon>Bacillati</taxon>
        <taxon>Bacillota</taxon>
        <taxon>Bacilli</taxon>
        <taxon>Bacillales</taxon>
        <taxon>Paenibacillaceae</taxon>
        <taxon>Brevibacillus</taxon>
    </lineage>
</organism>
<reference evidence="2 3" key="1">
    <citation type="submission" date="2018-10" db="EMBL/GenBank/DDBJ databases">
        <title>Phylogenomics of Brevibacillus.</title>
        <authorList>
            <person name="Dunlap C."/>
        </authorList>
    </citation>
    <scope>NUCLEOTIDE SEQUENCE [LARGE SCALE GENOMIC DNA]</scope>
    <source>
        <strain evidence="2 3">JCM 15716</strain>
    </source>
</reference>
<feature type="domain" description="SLH" evidence="1">
    <location>
        <begin position="55"/>
        <end position="118"/>
    </location>
</feature>
<dbReference type="RefSeq" id="WP_122915937.1">
    <property type="nucleotide sequence ID" value="NZ_RHHQ01000002.1"/>
</dbReference>
<dbReference type="Proteomes" id="UP000271031">
    <property type="component" value="Unassembled WGS sequence"/>
</dbReference>
<protein>
    <submittedName>
        <fullName evidence="2">S-layer homology domain-containing protein</fullName>
    </submittedName>
</protein>
<comment type="caution">
    <text evidence="2">The sequence shown here is derived from an EMBL/GenBank/DDBJ whole genome shotgun (WGS) entry which is preliminary data.</text>
</comment>
<dbReference type="InterPro" id="IPR001119">
    <property type="entry name" value="SLH_dom"/>
</dbReference>
<dbReference type="OrthoDB" id="1706086at2"/>
<gene>
    <name evidence="2" type="ORF">EDM56_00610</name>
</gene>
<evidence type="ECO:0000313" key="3">
    <source>
        <dbReference type="Proteomes" id="UP000271031"/>
    </source>
</evidence>
<keyword evidence="3" id="KW-1185">Reference proteome</keyword>
<feature type="domain" description="SLH" evidence="1">
    <location>
        <begin position="119"/>
        <end position="182"/>
    </location>
</feature>
<name>A0A3M8DWX2_9BACL</name>
<dbReference type="Pfam" id="PF00395">
    <property type="entry name" value="SLH"/>
    <property type="match status" value="3"/>
</dbReference>
<accession>A0A3M8DWX2</accession>
<dbReference type="AlphaFoldDB" id="A0A3M8DWX2"/>
<evidence type="ECO:0000313" key="2">
    <source>
        <dbReference type="EMBL" id="RNB92680.1"/>
    </source>
</evidence>